<dbReference type="Proteomes" id="UP000284842">
    <property type="component" value="Unassembled WGS sequence"/>
</dbReference>
<evidence type="ECO:0000313" key="1">
    <source>
        <dbReference type="EMBL" id="PPR00375.1"/>
    </source>
</evidence>
<proteinExistence type="predicted"/>
<dbReference type="OrthoDB" id="2937383at2759"/>
<dbReference type="AlphaFoldDB" id="A0A409YBJ2"/>
<gene>
    <name evidence="1" type="ORF">CVT24_004409</name>
</gene>
<dbReference type="InParanoid" id="A0A409YBJ2"/>
<reference evidence="1 2" key="1">
    <citation type="journal article" date="2018" name="Evol. Lett.">
        <title>Horizontal gene cluster transfer increased hallucinogenic mushroom diversity.</title>
        <authorList>
            <person name="Reynolds H.T."/>
            <person name="Vijayakumar V."/>
            <person name="Gluck-Thaler E."/>
            <person name="Korotkin H.B."/>
            <person name="Matheny P.B."/>
            <person name="Slot J.C."/>
        </authorList>
    </citation>
    <scope>NUCLEOTIDE SEQUENCE [LARGE SCALE GENOMIC DNA]</scope>
    <source>
        <strain evidence="1 2">2629</strain>
    </source>
</reference>
<comment type="caution">
    <text evidence="1">The sequence shown here is derived from an EMBL/GenBank/DDBJ whole genome shotgun (WGS) entry which is preliminary data.</text>
</comment>
<evidence type="ECO:0000313" key="2">
    <source>
        <dbReference type="Proteomes" id="UP000284842"/>
    </source>
</evidence>
<accession>A0A409YBJ2</accession>
<dbReference type="EMBL" id="NHTK01001314">
    <property type="protein sequence ID" value="PPR00375.1"/>
    <property type="molecule type" value="Genomic_DNA"/>
</dbReference>
<name>A0A409YBJ2_9AGAR</name>
<keyword evidence="2" id="KW-1185">Reference proteome</keyword>
<protein>
    <submittedName>
        <fullName evidence="1">Uncharacterized protein</fullName>
    </submittedName>
</protein>
<sequence length="246" mass="26816">MDICPASSIPQITFASYSQKPVASVYSGSQYAYGRPQRLDVQTLRVLLRDILDKNYMFRSPAGFPFASGQTSLRLPHAPVDMRAPYAFQETIPMPDPTQPSVTVVISYTPPYMCPSRKLSWKIHTCQGDPSPDTPNGRITLAQVELDPIILETTYGSEILTNPHILLSALARSVILSALITVSVATTKTGHMNVIGSKLAGSVRVGDYIFMATFPNGQTQLAYVYGKHLRPNVQGNSAAGRQATNL</sequence>
<organism evidence="1 2">
    <name type="scientific">Panaeolus cyanescens</name>
    <dbReference type="NCBI Taxonomy" id="181874"/>
    <lineage>
        <taxon>Eukaryota</taxon>
        <taxon>Fungi</taxon>
        <taxon>Dikarya</taxon>
        <taxon>Basidiomycota</taxon>
        <taxon>Agaricomycotina</taxon>
        <taxon>Agaricomycetes</taxon>
        <taxon>Agaricomycetidae</taxon>
        <taxon>Agaricales</taxon>
        <taxon>Agaricineae</taxon>
        <taxon>Galeropsidaceae</taxon>
        <taxon>Panaeolus</taxon>
    </lineage>
</organism>